<keyword evidence="1" id="KW-0862">Zinc</keyword>
<dbReference type="Gene3D" id="3.30.40.10">
    <property type="entry name" value="Zinc/RING finger domain, C3HC4 (zinc finger)"/>
    <property type="match status" value="1"/>
</dbReference>
<comment type="caution">
    <text evidence="3">The sequence shown here is derived from an EMBL/GenBank/DDBJ whole genome shotgun (WGS) entry which is preliminary data.</text>
</comment>
<keyword evidence="1" id="KW-0479">Metal-binding</keyword>
<evidence type="ECO:0000313" key="4">
    <source>
        <dbReference type="Proteomes" id="UP000091967"/>
    </source>
</evidence>
<dbReference type="EMBL" id="LYXU01000003">
    <property type="protein sequence ID" value="OBS20773.1"/>
    <property type="molecule type" value="Genomic_DNA"/>
</dbReference>
<dbReference type="GO" id="GO:0008270">
    <property type="term" value="F:zinc ion binding"/>
    <property type="evidence" value="ECO:0007669"/>
    <property type="project" value="UniProtKB-KW"/>
</dbReference>
<sequence>MSLTTETYLPRLLEVLERDPSAAERLRLDCGMCHEEMTTDGVDMCELPNGEPSLTHVAYILPCGHIFGLSCVVELMHHCLEQHVYGSRQNRCPTCRQRQHFIPCGCPHILGTVLRVEEASRKVILDRIKKIECMCDRCFSCELIQLAYIMTEEVDPSGGVDTEDGPDWQDPQTGEQLMMKIVFLKQSWNPKWQIDAFRTRDRLYAPCDMHENTRRRLDDFIDEMAPVYFASNLESGEGVHRIVAEIFKLGTLTRTSLTQL</sequence>
<keyword evidence="4" id="KW-1185">Reference proteome</keyword>
<dbReference type="InterPro" id="IPR013083">
    <property type="entry name" value="Znf_RING/FYVE/PHD"/>
</dbReference>
<accession>A0A1B8AJK5</accession>
<dbReference type="OMA" id="TSHNAYI"/>
<dbReference type="STRING" id="36050.A0A1B8AJK5"/>
<evidence type="ECO:0000313" key="3">
    <source>
        <dbReference type="EMBL" id="OBS20773.1"/>
    </source>
</evidence>
<dbReference type="OrthoDB" id="8062037at2759"/>
<dbReference type="InterPro" id="IPR001841">
    <property type="entry name" value="Znf_RING"/>
</dbReference>
<gene>
    <name evidence="3" type="ORF">FPOA_07113</name>
</gene>
<proteinExistence type="predicted"/>
<name>A0A1B8AJK5_FUSPO</name>
<evidence type="ECO:0000256" key="1">
    <source>
        <dbReference type="PROSITE-ProRule" id="PRU00175"/>
    </source>
</evidence>
<reference evidence="3 4" key="1">
    <citation type="submission" date="2016-06" db="EMBL/GenBank/DDBJ databases">
        <title>Living apart together: crosstalk between the core and supernumerary genomes in a fungal plant pathogen.</title>
        <authorList>
            <person name="Vanheule A."/>
            <person name="Audenaert K."/>
            <person name="Warris S."/>
            <person name="Van De Geest H."/>
            <person name="Schijlen E."/>
            <person name="Hofte M."/>
            <person name="De Saeger S."/>
            <person name="Haesaert G."/>
            <person name="Waalwijk C."/>
            <person name="Van Der Lee T."/>
        </authorList>
    </citation>
    <scope>NUCLEOTIDE SEQUENCE [LARGE SCALE GENOMIC DNA]</scope>
    <source>
        <strain evidence="3 4">2516</strain>
    </source>
</reference>
<dbReference type="AlphaFoldDB" id="A0A1B8AJK5"/>
<evidence type="ECO:0000259" key="2">
    <source>
        <dbReference type="PROSITE" id="PS50089"/>
    </source>
</evidence>
<keyword evidence="1" id="KW-0863">Zinc-finger</keyword>
<dbReference type="SUPFAM" id="SSF57850">
    <property type="entry name" value="RING/U-box"/>
    <property type="match status" value="1"/>
</dbReference>
<dbReference type="Proteomes" id="UP000091967">
    <property type="component" value="Unassembled WGS sequence"/>
</dbReference>
<feature type="domain" description="RING-type" evidence="2">
    <location>
        <begin position="30"/>
        <end position="96"/>
    </location>
</feature>
<dbReference type="PROSITE" id="PS50089">
    <property type="entry name" value="ZF_RING_2"/>
    <property type="match status" value="1"/>
</dbReference>
<organism evidence="3 4">
    <name type="scientific">Fusarium poae</name>
    <dbReference type="NCBI Taxonomy" id="36050"/>
    <lineage>
        <taxon>Eukaryota</taxon>
        <taxon>Fungi</taxon>
        <taxon>Dikarya</taxon>
        <taxon>Ascomycota</taxon>
        <taxon>Pezizomycotina</taxon>
        <taxon>Sordariomycetes</taxon>
        <taxon>Hypocreomycetidae</taxon>
        <taxon>Hypocreales</taxon>
        <taxon>Nectriaceae</taxon>
        <taxon>Fusarium</taxon>
    </lineage>
</organism>
<protein>
    <recommendedName>
        <fullName evidence="2">RING-type domain-containing protein</fullName>
    </recommendedName>
</protein>